<accession>A0A6H0WJ23</accession>
<gene>
    <name evidence="3" type="ORF">G4P54_09150</name>
</gene>
<evidence type="ECO:0000313" key="4">
    <source>
        <dbReference type="Proteomes" id="UP000501914"/>
    </source>
</evidence>
<dbReference type="AlphaFoldDB" id="A0A6H0WJ23"/>
<feature type="transmembrane region" description="Helical" evidence="2">
    <location>
        <begin position="106"/>
        <end position="129"/>
    </location>
</feature>
<keyword evidence="2" id="KW-0472">Membrane</keyword>
<dbReference type="EMBL" id="CP048852">
    <property type="protein sequence ID" value="QIW79959.1"/>
    <property type="molecule type" value="Genomic_DNA"/>
</dbReference>
<keyword evidence="1" id="KW-0175">Coiled coil</keyword>
<evidence type="ECO:0000256" key="2">
    <source>
        <dbReference type="SAM" id="Phobius"/>
    </source>
</evidence>
<evidence type="ECO:0000256" key="1">
    <source>
        <dbReference type="SAM" id="Coils"/>
    </source>
</evidence>
<keyword evidence="2" id="KW-1133">Transmembrane helix</keyword>
<protein>
    <submittedName>
        <fullName evidence="3">Uncharacterized protein</fullName>
    </submittedName>
</protein>
<sequence length="130" mass="14852">MDNFEQSTISRLSALEEKAKHTDNKINSLEERTNVIGRIATLVEQQVEINKDSQAQSREQFSTLNEMSNSLKNLSKSYEKLDNRVEILERSDSTRKIDPSQFTKDLVFKVLPSVIATIIGAWLLIHFGLK</sequence>
<keyword evidence="4" id="KW-1185">Reference proteome</keyword>
<name>A0A6H0WJ23_9BACI</name>
<dbReference type="Proteomes" id="UP000501914">
    <property type="component" value="Chromosome"/>
</dbReference>
<keyword evidence="2" id="KW-0812">Transmembrane</keyword>
<feature type="coiled-coil region" evidence="1">
    <location>
        <begin position="64"/>
        <end position="91"/>
    </location>
</feature>
<evidence type="ECO:0000313" key="3">
    <source>
        <dbReference type="EMBL" id="QIW79959.1"/>
    </source>
</evidence>
<organism evidence="3 4">
    <name type="scientific">Bacillus tequilensis</name>
    <dbReference type="NCBI Taxonomy" id="227866"/>
    <lineage>
        <taxon>Bacteria</taxon>
        <taxon>Bacillati</taxon>
        <taxon>Bacillota</taxon>
        <taxon>Bacilli</taxon>
        <taxon>Bacillales</taxon>
        <taxon>Bacillaceae</taxon>
        <taxon>Bacillus</taxon>
    </lineage>
</organism>
<reference evidence="3 4" key="1">
    <citation type="submission" date="2020-02" db="EMBL/GenBank/DDBJ databases">
        <title>Genome sequencing, annotation and comparative genomic analysis of Bacillus tequilensis EA-CB0015, an effective biological control agent against Pseudocercospora fijiensis in banana plants.</title>
        <authorList>
            <person name="Cuellar-Gaviria T.Z."/>
            <person name="Ju K.-S."/>
            <person name="Villegas-Escobar V."/>
        </authorList>
    </citation>
    <scope>NUCLEOTIDE SEQUENCE [LARGE SCALE GENOMIC DNA]</scope>
    <source>
        <strain evidence="3 4">EA-CB0015</strain>
    </source>
</reference>
<dbReference type="RefSeq" id="WP_167872427.1">
    <property type="nucleotide sequence ID" value="NZ_CP048852.1"/>
</dbReference>
<dbReference type="KEGG" id="bteq:G4P54_09150"/>
<proteinExistence type="predicted"/>